<accession>A0AAU7KHP8</accession>
<dbReference type="SMART" id="SM00470">
    <property type="entry name" value="ParB"/>
    <property type="match status" value="1"/>
</dbReference>
<gene>
    <name evidence="8" type="ORF">NFG58_21430</name>
</gene>
<evidence type="ECO:0000256" key="1">
    <source>
        <dbReference type="ARBA" id="ARBA00006295"/>
    </source>
</evidence>
<dbReference type="Pfam" id="PF23552">
    <property type="entry name" value="ParB_C"/>
    <property type="match status" value="1"/>
</dbReference>
<dbReference type="InterPro" id="IPR050336">
    <property type="entry name" value="Chromosome_partition/occlusion"/>
</dbReference>
<feature type="region of interest" description="Disordered" evidence="6">
    <location>
        <begin position="25"/>
        <end position="70"/>
    </location>
</feature>
<evidence type="ECO:0000313" key="8">
    <source>
        <dbReference type="EMBL" id="XBO71119.1"/>
    </source>
</evidence>
<dbReference type="Gene3D" id="3.90.1530.30">
    <property type="match status" value="1"/>
</dbReference>
<dbReference type="CDD" id="cd16393">
    <property type="entry name" value="SPO0J_N"/>
    <property type="match status" value="1"/>
</dbReference>
<evidence type="ECO:0000259" key="7">
    <source>
        <dbReference type="SMART" id="SM00470"/>
    </source>
</evidence>
<evidence type="ECO:0000256" key="4">
    <source>
        <dbReference type="ARBA" id="ARBA00023125"/>
    </source>
</evidence>
<dbReference type="Gene3D" id="1.10.10.2830">
    <property type="match status" value="1"/>
</dbReference>
<evidence type="ECO:0000256" key="3">
    <source>
        <dbReference type="ARBA" id="ARBA00022829"/>
    </source>
</evidence>
<dbReference type="AlphaFoldDB" id="A0AAU7KHP8"/>
<dbReference type="FunFam" id="1.10.10.2830:FF:000001">
    <property type="entry name" value="Chromosome partitioning protein ParB"/>
    <property type="match status" value="1"/>
</dbReference>
<feature type="domain" description="ParB-like N-terminal" evidence="7">
    <location>
        <begin position="55"/>
        <end position="145"/>
    </location>
</feature>
<dbReference type="SUPFAM" id="SSF110849">
    <property type="entry name" value="ParB/Sulfiredoxin"/>
    <property type="match status" value="1"/>
</dbReference>
<dbReference type="EMBL" id="CP098827">
    <property type="protein sequence ID" value="XBO71119.1"/>
    <property type="molecule type" value="Genomic_DNA"/>
</dbReference>
<comment type="function">
    <text evidence="5">Involved in chromosome partition. Localize to both poles of the predivisional cell following completion of DNA replication. Binds to the DNA origin of replication.</text>
</comment>
<sequence>MTRKRALGRGLDALIGAGARRRESLDLPEVDAELTTDGDEDATVVPPPAPEERLERLPLGQLSRGRYQPRRDIQPEALEELADSIRAQGVMQPIVVRPIGPDRYEIIAGERRWRASQLAELDVIPAVIREVTDEVALALALIENIQRENLNPVEEALALKRLLDEFELTQQQVADAVGRSRTQVTNLLRLLALDPEVQTLLERGDLDMGHARALLTLPAAKQRKAAHEVVNKDLTVRATEALVKQLANGKPKAAKTAPNQDVARLETRLADLLGAPVKISHGKAGKGKVTIQYSSLDELDGILGHIR</sequence>
<protein>
    <recommendedName>
        <fullName evidence="2">Probable chromosome-partitioning protein ParB</fullName>
    </recommendedName>
</protein>
<organism evidence="8">
    <name type="scientific">Halomonas sp. RT37</name>
    <dbReference type="NCBI Taxonomy" id="2950872"/>
    <lineage>
        <taxon>Bacteria</taxon>
        <taxon>Pseudomonadati</taxon>
        <taxon>Pseudomonadota</taxon>
        <taxon>Gammaproteobacteria</taxon>
        <taxon>Oceanospirillales</taxon>
        <taxon>Halomonadaceae</taxon>
        <taxon>Halomonas</taxon>
    </lineage>
</organism>
<dbReference type="FunFam" id="3.90.1530.30:FF:000001">
    <property type="entry name" value="Chromosome partitioning protein ParB"/>
    <property type="match status" value="1"/>
</dbReference>
<dbReference type="InterPro" id="IPR003115">
    <property type="entry name" value="ParB_N"/>
</dbReference>
<dbReference type="SUPFAM" id="SSF109709">
    <property type="entry name" value="KorB DNA-binding domain-like"/>
    <property type="match status" value="1"/>
</dbReference>
<evidence type="ECO:0000256" key="5">
    <source>
        <dbReference type="ARBA" id="ARBA00025472"/>
    </source>
</evidence>
<dbReference type="PANTHER" id="PTHR33375:SF1">
    <property type="entry name" value="CHROMOSOME-PARTITIONING PROTEIN PARB-RELATED"/>
    <property type="match status" value="1"/>
</dbReference>
<dbReference type="Pfam" id="PF17762">
    <property type="entry name" value="HTH_ParB"/>
    <property type="match status" value="1"/>
</dbReference>
<feature type="compositionally biased region" description="Acidic residues" evidence="6">
    <location>
        <begin position="26"/>
        <end position="42"/>
    </location>
</feature>
<dbReference type="InterPro" id="IPR057240">
    <property type="entry name" value="ParB_dimer_C"/>
</dbReference>
<dbReference type="RefSeq" id="WP_045992715.1">
    <property type="nucleotide sequence ID" value="NZ_CP098827.1"/>
</dbReference>
<dbReference type="GO" id="GO:0045881">
    <property type="term" value="P:positive regulation of sporulation resulting in formation of a cellular spore"/>
    <property type="evidence" value="ECO:0007669"/>
    <property type="project" value="TreeGrafter"/>
</dbReference>
<evidence type="ECO:0000256" key="2">
    <source>
        <dbReference type="ARBA" id="ARBA00022372"/>
    </source>
</evidence>
<dbReference type="GO" id="GO:0007059">
    <property type="term" value="P:chromosome segregation"/>
    <property type="evidence" value="ECO:0007669"/>
    <property type="project" value="UniProtKB-KW"/>
</dbReference>
<dbReference type="InterPro" id="IPR004437">
    <property type="entry name" value="ParB/RepB/Spo0J"/>
</dbReference>
<dbReference type="Pfam" id="PF02195">
    <property type="entry name" value="ParB_N"/>
    <property type="match status" value="1"/>
</dbReference>
<dbReference type="InterPro" id="IPR041468">
    <property type="entry name" value="HTH_ParB/Spo0J"/>
</dbReference>
<comment type="similarity">
    <text evidence="1">Belongs to the ParB family.</text>
</comment>
<name>A0AAU7KHP8_9GAMM</name>
<dbReference type="GO" id="GO:0005694">
    <property type="term" value="C:chromosome"/>
    <property type="evidence" value="ECO:0007669"/>
    <property type="project" value="TreeGrafter"/>
</dbReference>
<keyword evidence="4" id="KW-0238">DNA-binding</keyword>
<dbReference type="GO" id="GO:0003677">
    <property type="term" value="F:DNA binding"/>
    <property type="evidence" value="ECO:0007669"/>
    <property type="project" value="UniProtKB-KW"/>
</dbReference>
<dbReference type="NCBIfam" id="TIGR00180">
    <property type="entry name" value="parB_part"/>
    <property type="match status" value="1"/>
</dbReference>
<evidence type="ECO:0000256" key="6">
    <source>
        <dbReference type="SAM" id="MobiDB-lite"/>
    </source>
</evidence>
<proteinExistence type="inferred from homology"/>
<dbReference type="PANTHER" id="PTHR33375">
    <property type="entry name" value="CHROMOSOME-PARTITIONING PROTEIN PARB-RELATED"/>
    <property type="match status" value="1"/>
</dbReference>
<dbReference type="InterPro" id="IPR036086">
    <property type="entry name" value="ParB/Sulfiredoxin_sf"/>
</dbReference>
<keyword evidence="3" id="KW-0159">Chromosome partition</keyword>
<reference evidence="8" key="1">
    <citation type="submission" date="2022-06" db="EMBL/GenBank/DDBJ databases">
        <title>A novel DMS-producing enzyme.</title>
        <authorList>
            <person name="Zhang Y."/>
        </authorList>
    </citation>
    <scope>NUCLEOTIDE SEQUENCE</scope>
    <source>
        <strain evidence="8">RT37</strain>
    </source>
</reference>